<evidence type="ECO:0000313" key="2">
    <source>
        <dbReference type="EMBL" id="MFN0257159.1"/>
    </source>
</evidence>
<evidence type="ECO:0000313" key="3">
    <source>
        <dbReference type="Proteomes" id="UP001517247"/>
    </source>
</evidence>
<dbReference type="EMBL" id="SSHJ02000008">
    <property type="protein sequence ID" value="MFN0257159.1"/>
    <property type="molecule type" value="Genomic_DNA"/>
</dbReference>
<feature type="chain" id="PRO_5046010185" evidence="1">
    <location>
        <begin position="25"/>
        <end position="132"/>
    </location>
</feature>
<keyword evidence="1" id="KW-0732">Signal</keyword>
<protein>
    <submittedName>
        <fullName evidence="2">Uncharacterized protein</fullName>
    </submittedName>
</protein>
<sequence length="132" mass="15107">MRAAIILCLSLFLLLIKGNEGAHAVAPRISQGYEFFTENPHTKQHHTPFHKNANIHIQKSSSAREISYVEENQDDDESISRKGIIALRQTAYFCYALLVGNIQIIKKLALPYCEHLSFTASFKYLLLRVFRI</sequence>
<dbReference type="RefSeq" id="WP_138724236.1">
    <property type="nucleotide sequence ID" value="NZ_SSHJ02000008.1"/>
</dbReference>
<name>A0ABW9J9H6_9SPHI</name>
<dbReference type="Proteomes" id="UP001517247">
    <property type="component" value="Unassembled WGS sequence"/>
</dbReference>
<reference evidence="2 3" key="1">
    <citation type="submission" date="2024-12" db="EMBL/GenBank/DDBJ databases">
        <authorList>
            <person name="Hu S."/>
        </authorList>
    </citation>
    <scope>NUCLEOTIDE SEQUENCE [LARGE SCALE GENOMIC DNA]</scope>
    <source>
        <strain evidence="2 3">THG-T11</strain>
    </source>
</reference>
<organism evidence="2 3">
    <name type="scientific">Pedobacter ureilyticus</name>
    <dbReference type="NCBI Taxonomy" id="1393051"/>
    <lineage>
        <taxon>Bacteria</taxon>
        <taxon>Pseudomonadati</taxon>
        <taxon>Bacteroidota</taxon>
        <taxon>Sphingobacteriia</taxon>
        <taxon>Sphingobacteriales</taxon>
        <taxon>Sphingobacteriaceae</taxon>
        <taxon>Pedobacter</taxon>
    </lineage>
</organism>
<accession>A0ABW9J9H6</accession>
<keyword evidence="3" id="KW-1185">Reference proteome</keyword>
<evidence type="ECO:0000256" key="1">
    <source>
        <dbReference type="SAM" id="SignalP"/>
    </source>
</evidence>
<feature type="signal peptide" evidence="1">
    <location>
        <begin position="1"/>
        <end position="24"/>
    </location>
</feature>
<gene>
    <name evidence="2" type="ORF">E6A44_016330</name>
</gene>
<comment type="caution">
    <text evidence="2">The sequence shown here is derived from an EMBL/GenBank/DDBJ whole genome shotgun (WGS) entry which is preliminary data.</text>
</comment>
<proteinExistence type="predicted"/>